<dbReference type="GO" id="GO:0005829">
    <property type="term" value="C:cytosol"/>
    <property type="evidence" value="ECO:0007669"/>
    <property type="project" value="TreeGrafter"/>
</dbReference>
<accession>A0A381W9K6</accession>
<dbReference type="GO" id="GO:0003723">
    <property type="term" value="F:RNA binding"/>
    <property type="evidence" value="ECO:0007669"/>
    <property type="project" value="UniProtKB-KW"/>
</dbReference>
<keyword evidence="4" id="KW-0805">Transcription regulation</keyword>
<dbReference type="PANTHER" id="PTHR11078:SF3">
    <property type="entry name" value="ANTITERMINATION NUSB DOMAIN-CONTAINING PROTEIN"/>
    <property type="match status" value="1"/>
</dbReference>
<evidence type="ECO:0000256" key="1">
    <source>
        <dbReference type="ARBA" id="ARBA00005952"/>
    </source>
</evidence>
<evidence type="ECO:0000256" key="4">
    <source>
        <dbReference type="ARBA" id="ARBA00023015"/>
    </source>
</evidence>
<keyword evidence="5" id="KW-0804">Transcription</keyword>
<dbReference type="Gene3D" id="1.10.940.10">
    <property type="entry name" value="NusB-like"/>
    <property type="match status" value="1"/>
</dbReference>
<feature type="domain" description="NusB/RsmB/TIM44" evidence="6">
    <location>
        <begin position="5"/>
        <end position="155"/>
    </location>
</feature>
<dbReference type="SUPFAM" id="SSF48013">
    <property type="entry name" value="NusB-like"/>
    <property type="match status" value="1"/>
</dbReference>
<dbReference type="HAMAP" id="MF_00073">
    <property type="entry name" value="NusB"/>
    <property type="match status" value="1"/>
</dbReference>
<evidence type="ECO:0000259" key="6">
    <source>
        <dbReference type="Pfam" id="PF01029"/>
    </source>
</evidence>
<organism evidence="7">
    <name type="scientific">marine metagenome</name>
    <dbReference type="NCBI Taxonomy" id="408172"/>
    <lineage>
        <taxon>unclassified sequences</taxon>
        <taxon>metagenomes</taxon>
        <taxon>ecological metagenomes</taxon>
    </lineage>
</organism>
<comment type="similarity">
    <text evidence="1">Belongs to the NusB family.</text>
</comment>
<name>A0A381W9K6_9ZZZZ</name>
<proteinExistence type="inferred from homology"/>
<evidence type="ECO:0000313" key="7">
    <source>
        <dbReference type="EMBL" id="SVA48627.1"/>
    </source>
</evidence>
<keyword evidence="3" id="KW-0694">RNA-binding</keyword>
<dbReference type="InterPro" id="IPR011605">
    <property type="entry name" value="NusB_fam"/>
</dbReference>
<dbReference type="NCBIfam" id="TIGR01951">
    <property type="entry name" value="nusB"/>
    <property type="match status" value="1"/>
</dbReference>
<dbReference type="GO" id="GO:0031564">
    <property type="term" value="P:transcription antitermination"/>
    <property type="evidence" value="ECO:0007669"/>
    <property type="project" value="UniProtKB-KW"/>
</dbReference>
<evidence type="ECO:0000256" key="2">
    <source>
        <dbReference type="ARBA" id="ARBA00022814"/>
    </source>
</evidence>
<dbReference type="InterPro" id="IPR035926">
    <property type="entry name" value="NusB-like_sf"/>
</dbReference>
<dbReference type="AlphaFoldDB" id="A0A381W9K6"/>
<dbReference type="EMBL" id="UINC01010976">
    <property type="protein sequence ID" value="SVA48627.1"/>
    <property type="molecule type" value="Genomic_DNA"/>
</dbReference>
<evidence type="ECO:0000256" key="3">
    <source>
        <dbReference type="ARBA" id="ARBA00022884"/>
    </source>
</evidence>
<dbReference type="CDD" id="cd00619">
    <property type="entry name" value="Terminator_NusB"/>
    <property type="match status" value="1"/>
</dbReference>
<gene>
    <name evidence="7" type="ORF">METZ01_LOCUS101481</name>
</gene>
<dbReference type="InterPro" id="IPR006027">
    <property type="entry name" value="NusB_RsmB_TIM44"/>
</dbReference>
<sequence length="169" mass="19275">MGTRRQARERAVQFLFQFDMNPDEDLDSMLEHFWLHQRPEVIELLEGKSSWGEQKEIPPPTTGDLTIQQFAEPLVRGVVENRDSIDRKLASHAANWDLHRMAGVDRNILRLAVYEMLHREDIPPVVSINEAVDIAKKFSTDDSGKFVNGILDKIISQLDRPARTATEAG</sequence>
<reference evidence="7" key="1">
    <citation type="submission" date="2018-05" db="EMBL/GenBank/DDBJ databases">
        <authorList>
            <person name="Lanie J.A."/>
            <person name="Ng W.-L."/>
            <person name="Kazmierczak K.M."/>
            <person name="Andrzejewski T.M."/>
            <person name="Davidsen T.M."/>
            <person name="Wayne K.J."/>
            <person name="Tettelin H."/>
            <person name="Glass J.I."/>
            <person name="Rusch D."/>
            <person name="Podicherti R."/>
            <person name="Tsui H.-C.T."/>
            <person name="Winkler M.E."/>
        </authorList>
    </citation>
    <scope>NUCLEOTIDE SEQUENCE</scope>
</reference>
<protein>
    <recommendedName>
        <fullName evidence="6">NusB/RsmB/TIM44 domain-containing protein</fullName>
    </recommendedName>
</protein>
<dbReference type="GO" id="GO:0006353">
    <property type="term" value="P:DNA-templated transcription termination"/>
    <property type="evidence" value="ECO:0007669"/>
    <property type="project" value="InterPro"/>
</dbReference>
<dbReference type="Pfam" id="PF01029">
    <property type="entry name" value="NusB"/>
    <property type="match status" value="1"/>
</dbReference>
<evidence type="ECO:0000256" key="5">
    <source>
        <dbReference type="ARBA" id="ARBA00023163"/>
    </source>
</evidence>
<keyword evidence="2" id="KW-0889">Transcription antitermination</keyword>
<dbReference type="PANTHER" id="PTHR11078">
    <property type="entry name" value="N UTILIZATION SUBSTANCE PROTEIN B-RELATED"/>
    <property type="match status" value="1"/>
</dbReference>